<protein>
    <submittedName>
        <fullName evidence="4">Acyltransferase family protein</fullName>
        <ecNumber evidence="4">2.3.1.-</ecNumber>
    </submittedName>
</protein>
<dbReference type="InterPro" id="IPR050879">
    <property type="entry name" value="Acyltransferase_3"/>
</dbReference>
<feature type="transmembrane region" description="Helical" evidence="1">
    <location>
        <begin position="281"/>
        <end position="303"/>
    </location>
</feature>
<dbReference type="RefSeq" id="WP_289962610.1">
    <property type="nucleotide sequence ID" value="NZ_JAUEOZ010000002.1"/>
</dbReference>
<dbReference type="PANTHER" id="PTHR23028">
    <property type="entry name" value="ACETYLTRANSFERASE"/>
    <property type="match status" value="1"/>
</dbReference>
<feature type="transmembrane region" description="Helical" evidence="1">
    <location>
        <begin position="353"/>
        <end position="374"/>
    </location>
</feature>
<feature type="transmembrane region" description="Helical" evidence="1">
    <location>
        <begin position="167"/>
        <end position="186"/>
    </location>
</feature>
<evidence type="ECO:0000259" key="2">
    <source>
        <dbReference type="Pfam" id="PF01757"/>
    </source>
</evidence>
<keyword evidence="1" id="KW-0472">Membrane</keyword>
<accession>A0ABT7Y3D7</accession>
<evidence type="ECO:0000259" key="3">
    <source>
        <dbReference type="Pfam" id="PF19040"/>
    </source>
</evidence>
<keyword evidence="5" id="KW-1185">Reference proteome</keyword>
<feature type="transmembrane region" description="Helical" evidence="1">
    <location>
        <begin position="222"/>
        <end position="242"/>
    </location>
</feature>
<dbReference type="EMBL" id="JAUEOZ010000002">
    <property type="protein sequence ID" value="MDN2482535.1"/>
    <property type="molecule type" value="Genomic_DNA"/>
</dbReference>
<feature type="domain" description="Acyltransferase 3" evidence="2">
    <location>
        <begin position="11"/>
        <end position="334"/>
    </location>
</feature>
<proteinExistence type="predicted"/>
<dbReference type="GO" id="GO:0016746">
    <property type="term" value="F:acyltransferase activity"/>
    <property type="evidence" value="ECO:0007669"/>
    <property type="project" value="UniProtKB-KW"/>
</dbReference>
<dbReference type="InterPro" id="IPR043968">
    <property type="entry name" value="SGNH"/>
</dbReference>
<comment type="caution">
    <text evidence="4">The sequence shown here is derived from an EMBL/GenBank/DDBJ whole genome shotgun (WGS) entry which is preliminary data.</text>
</comment>
<keyword evidence="1" id="KW-1133">Transmembrane helix</keyword>
<feature type="transmembrane region" description="Helical" evidence="1">
    <location>
        <begin position="248"/>
        <end position="269"/>
    </location>
</feature>
<feature type="transmembrane region" description="Helical" evidence="1">
    <location>
        <begin position="77"/>
        <end position="97"/>
    </location>
</feature>
<feature type="transmembrane region" description="Helical" evidence="1">
    <location>
        <begin position="315"/>
        <end position="338"/>
    </location>
</feature>
<evidence type="ECO:0000313" key="4">
    <source>
        <dbReference type="EMBL" id="MDN2482535.1"/>
    </source>
</evidence>
<dbReference type="EC" id="2.3.1.-" evidence="4"/>
<dbReference type="Pfam" id="PF19040">
    <property type="entry name" value="SGNH"/>
    <property type="match status" value="1"/>
</dbReference>
<dbReference type="PANTHER" id="PTHR23028:SF53">
    <property type="entry name" value="ACYL_TRANSF_3 DOMAIN-CONTAINING PROTEIN"/>
    <property type="match status" value="1"/>
</dbReference>
<feature type="transmembrane region" description="Helical" evidence="1">
    <location>
        <begin position="103"/>
        <end position="121"/>
    </location>
</feature>
<keyword evidence="1" id="KW-0812">Transmembrane</keyword>
<organism evidence="4 5">
    <name type="scientific">Vibrio agarivorans</name>
    <dbReference type="NCBI Taxonomy" id="153622"/>
    <lineage>
        <taxon>Bacteria</taxon>
        <taxon>Pseudomonadati</taxon>
        <taxon>Pseudomonadota</taxon>
        <taxon>Gammaproteobacteria</taxon>
        <taxon>Vibrionales</taxon>
        <taxon>Vibrionaceae</taxon>
        <taxon>Vibrio</taxon>
    </lineage>
</organism>
<gene>
    <name evidence="4" type="ORF">QWJ08_14440</name>
</gene>
<dbReference type="InterPro" id="IPR002656">
    <property type="entry name" value="Acyl_transf_3_dom"/>
</dbReference>
<name>A0ABT7Y3D7_9VIBR</name>
<dbReference type="Pfam" id="PF01757">
    <property type="entry name" value="Acyl_transf_3"/>
    <property type="match status" value="1"/>
</dbReference>
<dbReference type="Proteomes" id="UP001169719">
    <property type="component" value="Unassembled WGS sequence"/>
</dbReference>
<feature type="transmembrane region" description="Helical" evidence="1">
    <location>
        <begin position="12"/>
        <end position="30"/>
    </location>
</feature>
<reference evidence="4" key="1">
    <citation type="submission" date="2024-05" db="EMBL/GenBank/DDBJ databases">
        <title>Genome Sequences of Four Agar- Degrading Marine Bacteria.</title>
        <authorList>
            <person name="Phillips E.K."/>
            <person name="Shaffer J.C."/>
            <person name="Henson M.W."/>
            <person name="Temperton B."/>
            <person name="Thrash C.J."/>
            <person name="Martin M.O."/>
        </authorList>
    </citation>
    <scope>NUCLEOTIDE SEQUENCE</scope>
    <source>
        <strain evidence="4">EKP203</strain>
    </source>
</reference>
<sequence length="620" mass="69428">MQGKPINYRPDVDGLRAVAVLVVVLFHAGFEQLSGGYIGVDVFFVISGYVIMLSLLHMLDNGTFSITEFYYRRAKRIMPALFFTLLLTTVVAHALFLPELYHQYLQSLIASLTFVSNLFFWKTTNYFGSAAELKPLLHTWSLSLEEQYYIFAPIYVAAVYRWLNKNWYLALYPPLIASFALSWFLMDKAASANYFMLPTRGWEILLGAVLAAAPPFKLRTTFVANLLGVIGLVAIVSAAVLYNKDTAFPGLSALLPCLGAAAIIMSGSFSNSEPSWVQRGLALKPVVYVGLLSYSLYLVHWPITVFFKYYRLAPLSVWDSLMVIALSFAFAMASYYWVEQPIRRRKALSRKQVFSISGAGIASFVTFAITVQVVSVERQPTELLATSQPTSDPCFLMNAKHYPGWDSKVCTLVDSPKGERVLMWGDSFLNHYTKGFESLAKQQQLTLIKYASAGCPPIMTFESFALPYCDEFNRNALELIEALDIDVVFLSAKWSDHQQAGLDRLTSTLEKLDNLGVRYLVFGQSPQFITDVSIIDDQKGQGKASNAWPTTIKEAINQELELLITSGDFINPMPSLCEAGVCEYKLNGEMLFSDYGHLSQQGSLVVVNTLTNDIERWLKQ</sequence>
<keyword evidence="4" id="KW-0012">Acyltransferase</keyword>
<feature type="transmembrane region" description="Helical" evidence="1">
    <location>
        <begin position="192"/>
        <end position="213"/>
    </location>
</feature>
<evidence type="ECO:0000313" key="5">
    <source>
        <dbReference type="Proteomes" id="UP001169719"/>
    </source>
</evidence>
<evidence type="ECO:0000256" key="1">
    <source>
        <dbReference type="SAM" id="Phobius"/>
    </source>
</evidence>
<feature type="domain" description="SGNH" evidence="3">
    <location>
        <begin position="406"/>
        <end position="608"/>
    </location>
</feature>
<feature type="transmembrane region" description="Helical" evidence="1">
    <location>
        <begin position="36"/>
        <end position="56"/>
    </location>
</feature>
<keyword evidence="4" id="KW-0808">Transferase</keyword>